<dbReference type="PANTHER" id="PTHR44054:SF2">
    <property type="entry name" value="SYNAPTIC VESICLE MEMBRANE PROTEIN VAT-1 HOMOLOG-LIKE"/>
    <property type="match status" value="1"/>
</dbReference>
<dbReference type="InterPro" id="IPR052100">
    <property type="entry name" value="SV-ATPase_mito-regulator"/>
</dbReference>
<dbReference type="PROSITE" id="PS01162">
    <property type="entry name" value="QOR_ZETA_CRYSTAL"/>
    <property type="match status" value="1"/>
</dbReference>
<evidence type="ECO:0000256" key="3">
    <source>
        <dbReference type="SAM" id="MobiDB-lite"/>
    </source>
</evidence>
<dbReference type="Gene3D" id="3.40.50.720">
    <property type="entry name" value="NAD(P)-binding Rossmann-like Domain"/>
    <property type="match status" value="1"/>
</dbReference>
<dbReference type="KEGG" id="gat:120809545"/>
<dbReference type="InParanoid" id="G3PT38"/>
<sequence>MAKERAGMTEETQYMMDRIVTKEPENVPTSGDAKEMRAVVLAGFGGLNKLRVTKKPMPEPQDGEVKIRVKACGLNFLDLMVRQGTIDNPPKPPLVPGFECCGIVESVGENTTGFEIGDRVMAFVHYNAWAEIVCTQVDFVYKMPEEMSFAEAAAFSLNFVAAYMMLFEVANLREGMSVLVQSAGGGVGQAVAQLCSTVPNVTVFGIASCFKHAAIRDSVTHLFDRNVDYIQEVKKISPEGVDIVLDCLCGDNTGKGLTLLRPLGTYILYGASNMVTGETKSFFSFAKSWWQVEKVNPIKLYEENKVIAGFSLLNLLFKHGKCSLVKSVMDKLLCLYDQKKIKPVVDSLWALEEVKEAMQRIHDRGNIGKLILDFEKSPTPLMASDSTETSEAGEEEEEPEGDNDSKERMPFIH</sequence>
<dbReference type="OrthoDB" id="203908at2759"/>
<feature type="compositionally biased region" description="Acidic residues" evidence="3">
    <location>
        <begin position="391"/>
        <end position="402"/>
    </location>
</feature>
<dbReference type="GeneID" id="120809545"/>
<dbReference type="AlphaFoldDB" id="G3PT38"/>
<dbReference type="InterPro" id="IPR036291">
    <property type="entry name" value="NAD(P)-bd_dom_sf"/>
</dbReference>
<dbReference type="SUPFAM" id="SSF50129">
    <property type="entry name" value="GroES-like"/>
    <property type="match status" value="1"/>
</dbReference>
<evidence type="ECO:0000259" key="4">
    <source>
        <dbReference type="SMART" id="SM00829"/>
    </source>
</evidence>
<dbReference type="InterPro" id="IPR013154">
    <property type="entry name" value="ADH-like_N"/>
</dbReference>
<keyword evidence="2" id="KW-0560">Oxidoreductase</keyword>
<reference evidence="5" key="2">
    <citation type="submission" date="2025-08" db="UniProtKB">
        <authorList>
            <consortium name="Ensembl"/>
        </authorList>
    </citation>
    <scope>IDENTIFICATION</scope>
</reference>
<proteinExistence type="inferred from homology"/>
<dbReference type="PANTHER" id="PTHR44054">
    <property type="entry name" value="SYNAPTIC VESICLE MEMBRANE PROTEIN VAT-1 HOMOLOG-LIKE"/>
    <property type="match status" value="1"/>
</dbReference>
<reference evidence="5 6" key="1">
    <citation type="journal article" date="2021" name="G3 (Bethesda)">
        <title>Improved contiguity of the threespine stickleback genome using long-read sequencing.</title>
        <authorList>
            <person name="Nath S."/>
            <person name="Shaw D.E."/>
            <person name="White M.A."/>
        </authorList>
    </citation>
    <scope>NUCLEOTIDE SEQUENCE [LARGE SCALE GENOMIC DNA]</scope>
    <source>
        <strain evidence="5 6">Lake Benthic</strain>
    </source>
</reference>
<dbReference type="Bgee" id="ENSGACG00000015734">
    <property type="expression patterns" value="Expressed in telencephalon and 3 other cell types or tissues"/>
</dbReference>
<dbReference type="CTD" id="57687"/>
<dbReference type="STRING" id="69293.ENSGACP00000020774"/>
<dbReference type="SMART" id="SM00829">
    <property type="entry name" value="PKS_ER"/>
    <property type="match status" value="1"/>
</dbReference>
<keyword evidence="6" id="KW-1185">Reference proteome</keyword>
<dbReference type="InterPro" id="IPR011032">
    <property type="entry name" value="GroES-like_sf"/>
</dbReference>
<feature type="region of interest" description="Disordered" evidence="3">
    <location>
        <begin position="378"/>
        <end position="413"/>
    </location>
</feature>
<dbReference type="InterPro" id="IPR020843">
    <property type="entry name" value="ER"/>
</dbReference>
<dbReference type="InterPro" id="IPR002364">
    <property type="entry name" value="Quin_OxRdtase/zeta-crystal_CS"/>
</dbReference>
<dbReference type="SUPFAM" id="SSF51735">
    <property type="entry name" value="NAD(P)-binding Rossmann-fold domains"/>
    <property type="match status" value="1"/>
</dbReference>
<dbReference type="Ensembl" id="ENSGACT00000020814.2">
    <property type="protein sequence ID" value="ENSGACP00000020774.1"/>
    <property type="gene ID" value="ENSGACG00000015734.2"/>
</dbReference>
<dbReference type="GO" id="GO:0008270">
    <property type="term" value="F:zinc ion binding"/>
    <property type="evidence" value="ECO:0007669"/>
    <property type="project" value="InterPro"/>
</dbReference>
<feature type="domain" description="Enoyl reductase (ER)" evidence="4">
    <location>
        <begin position="45"/>
        <end position="372"/>
    </location>
</feature>
<evidence type="ECO:0000256" key="1">
    <source>
        <dbReference type="ARBA" id="ARBA00010371"/>
    </source>
</evidence>
<protein>
    <submittedName>
        <fullName evidence="5">Vesicle amine transport 1-like</fullName>
    </submittedName>
</protein>
<dbReference type="RefSeq" id="XP_040019343.1">
    <property type="nucleotide sequence ID" value="XM_040163409.1"/>
</dbReference>
<dbReference type="Proteomes" id="UP000007635">
    <property type="component" value="Chromosome II"/>
</dbReference>
<dbReference type="CDD" id="cd08275">
    <property type="entry name" value="MDR3"/>
    <property type="match status" value="1"/>
</dbReference>
<evidence type="ECO:0000256" key="2">
    <source>
        <dbReference type="ARBA" id="ARBA00023002"/>
    </source>
</evidence>
<evidence type="ECO:0000313" key="5">
    <source>
        <dbReference type="Ensembl" id="ENSGACP00000020774.1"/>
    </source>
</evidence>
<comment type="similarity">
    <text evidence="1">Belongs to the zinc-containing alcohol dehydrogenase family. Quinone oxidoreductase subfamily.</text>
</comment>
<dbReference type="Pfam" id="PF08240">
    <property type="entry name" value="ADH_N"/>
    <property type="match status" value="1"/>
</dbReference>
<dbReference type="OMA" id="LVHPVID"/>
<evidence type="ECO:0000313" key="6">
    <source>
        <dbReference type="Proteomes" id="UP000007635"/>
    </source>
</evidence>
<name>G3PT38_GASAC</name>
<feature type="compositionally biased region" description="Basic and acidic residues" evidence="3">
    <location>
        <begin position="403"/>
        <end position="413"/>
    </location>
</feature>
<dbReference type="Gene3D" id="3.90.180.10">
    <property type="entry name" value="Medium-chain alcohol dehydrogenases, catalytic domain"/>
    <property type="match status" value="1"/>
</dbReference>
<accession>G3PT38</accession>
<reference evidence="5" key="3">
    <citation type="submission" date="2025-09" db="UniProtKB">
        <authorList>
            <consortium name="Ensembl"/>
        </authorList>
    </citation>
    <scope>IDENTIFICATION</scope>
</reference>
<dbReference type="eggNOG" id="KOG1198">
    <property type="taxonomic scope" value="Eukaryota"/>
</dbReference>
<dbReference type="GeneTree" id="ENSGT00940000159184"/>
<organism evidence="5 6">
    <name type="scientific">Gasterosteus aculeatus aculeatus</name>
    <name type="common">three-spined stickleback</name>
    <dbReference type="NCBI Taxonomy" id="481459"/>
    <lineage>
        <taxon>Eukaryota</taxon>
        <taxon>Metazoa</taxon>
        <taxon>Chordata</taxon>
        <taxon>Craniata</taxon>
        <taxon>Vertebrata</taxon>
        <taxon>Euteleostomi</taxon>
        <taxon>Actinopterygii</taxon>
        <taxon>Neopterygii</taxon>
        <taxon>Teleostei</taxon>
        <taxon>Neoteleostei</taxon>
        <taxon>Acanthomorphata</taxon>
        <taxon>Eupercaria</taxon>
        <taxon>Perciformes</taxon>
        <taxon>Cottioidei</taxon>
        <taxon>Gasterosteales</taxon>
        <taxon>Gasterosteidae</taxon>
        <taxon>Gasterosteus</taxon>
    </lineage>
</organism>
<dbReference type="Pfam" id="PF13602">
    <property type="entry name" value="ADH_zinc_N_2"/>
    <property type="match status" value="1"/>
</dbReference>
<dbReference type="GO" id="GO:0016491">
    <property type="term" value="F:oxidoreductase activity"/>
    <property type="evidence" value="ECO:0007669"/>
    <property type="project" value="UniProtKB-KW"/>
</dbReference>